<feature type="compositionally biased region" description="Low complexity" evidence="1">
    <location>
        <begin position="116"/>
        <end position="127"/>
    </location>
</feature>
<sequence length="284" mass="31058">MTICYDSFSVPSSLAKTQDFDACAPAQARKARPLGLIISHIDSNAVSPDFDCRSISPVSDGSESPQSSDDGTASSSIVGFGRKRHSILPTLSPFPDGSERSTIVGFGRKPNPNRLSIAAAPSSSASSQRKQENRRSLPNPIIPRDPVDPKPRRRFSLDLSRKQIGVPARPASVFGIARRVSDTILGNTNRQPPKPLILPQLVEARSSLPARVKRCLVVQVASVASSPRVKSLVSRFSVVHRLRLKPLNVGRQSKEKTSENATLYGLFELLIYLFYRRLCEILGF</sequence>
<feature type="compositionally biased region" description="Polar residues" evidence="1">
    <location>
        <begin position="56"/>
        <end position="77"/>
    </location>
</feature>
<keyword evidence="3" id="KW-1185">Reference proteome</keyword>
<dbReference type="AlphaFoldDB" id="A0AAD7DK19"/>
<organism evidence="2 3">
    <name type="scientific">Mycena rosella</name>
    <name type="common">Pink bonnet</name>
    <name type="synonym">Agaricus rosellus</name>
    <dbReference type="NCBI Taxonomy" id="1033263"/>
    <lineage>
        <taxon>Eukaryota</taxon>
        <taxon>Fungi</taxon>
        <taxon>Dikarya</taxon>
        <taxon>Basidiomycota</taxon>
        <taxon>Agaricomycotina</taxon>
        <taxon>Agaricomycetes</taxon>
        <taxon>Agaricomycetidae</taxon>
        <taxon>Agaricales</taxon>
        <taxon>Marasmiineae</taxon>
        <taxon>Mycenaceae</taxon>
        <taxon>Mycena</taxon>
    </lineage>
</organism>
<comment type="caution">
    <text evidence="2">The sequence shown here is derived from an EMBL/GenBank/DDBJ whole genome shotgun (WGS) entry which is preliminary data.</text>
</comment>
<evidence type="ECO:0000313" key="2">
    <source>
        <dbReference type="EMBL" id="KAJ7693595.1"/>
    </source>
</evidence>
<name>A0AAD7DK19_MYCRO</name>
<evidence type="ECO:0000256" key="1">
    <source>
        <dbReference type="SAM" id="MobiDB-lite"/>
    </source>
</evidence>
<accession>A0AAD7DK19</accession>
<proteinExistence type="predicted"/>
<reference evidence="2" key="1">
    <citation type="submission" date="2023-03" db="EMBL/GenBank/DDBJ databases">
        <title>Massive genome expansion in bonnet fungi (Mycena s.s.) driven by repeated elements and novel gene families across ecological guilds.</title>
        <authorList>
            <consortium name="Lawrence Berkeley National Laboratory"/>
            <person name="Harder C.B."/>
            <person name="Miyauchi S."/>
            <person name="Viragh M."/>
            <person name="Kuo A."/>
            <person name="Thoen E."/>
            <person name="Andreopoulos B."/>
            <person name="Lu D."/>
            <person name="Skrede I."/>
            <person name="Drula E."/>
            <person name="Henrissat B."/>
            <person name="Morin E."/>
            <person name="Kohler A."/>
            <person name="Barry K."/>
            <person name="LaButti K."/>
            <person name="Morin E."/>
            <person name="Salamov A."/>
            <person name="Lipzen A."/>
            <person name="Mereny Z."/>
            <person name="Hegedus B."/>
            <person name="Baldrian P."/>
            <person name="Stursova M."/>
            <person name="Weitz H."/>
            <person name="Taylor A."/>
            <person name="Grigoriev I.V."/>
            <person name="Nagy L.G."/>
            <person name="Martin F."/>
            <person name="Kauserud H."/>
        </authorList>
    </citation>
    <scope>NUCLEOTIDE SEQUENCE</scope>
    <source>
        <strain evidence="2">CBHHK067</strain>
    </source>
</reference>
<dbReference type="Proteomes" id="UP001221757">
    <property type="component" value="Unassembled WGS sequence"/>
</dbReference>
<evidence type="ECO:0000313" key="3">
    <source>
        <dbReference type="Proteomes" id="UP001221757"/>
    </source>
</evidence>
<feature type="region of interest" description="Disordered" evidence="1">
    <location>
        <begin position="49"/>
        <end position="153"/>
    </location>
</feature>
<dbReference type="EMBL" id="JARKIE010000045">
    <property type="protein sequence ID" value="KAJ7693595.1"/>
    <property type="molecule type" value="Genomic_DNA"/>
</dbReference>
<gene>
    <name evidence="2" type="ORF">B0H17DRAFT_489495</name>
</gene>
<protein>
    <submittedName>
        <fullName evidence="2">Uncharacterized protein</fullName>
    </submittedName>
</protein>